<feature type="transmembrane region" description="Helical" evidence="13">
    <location>
        <begin position="143"/>
        <end position="161"/>
    </location>
</feature>
<evidence type="ECO:0000256" key="8">
    <source>
        <dbReference type="ARBA" id="ARBA00022840"/>
    </source>
</evidence>
<dbReference type="CDD" id="cd00082">
    <property type="entry name" value="HisKA"/>
    <property type="match status" value="1"/>
</dbReference>
<evidence type="ECO:0000256" key="11">
    <source>
        <dbReference type="ARBA" id="ARBA00068150"/>
    </source>
</evidence>
<organism evidence="17 18">
    <name type="scientific">Paenibacillus lemnae</name>
    <dbReference type="NCBI Taxonomy" id="1330551"/>
    <lineage>
        <taxon>Bacteria</taxon>
        <taxon>Bacillati</taxon>
        <taxon>Bacillota</taxon>
        <taxon>Bacilli</taxon>
        <taxon>Bacillales</taxon>
        <taxon>Paenibacillaceae</taxon>
        <taxon>Paenibacillus</taxon>
    </lineage>
</organism>
<feature type="transmembrane region" description="Helical" evidence="13">
    <location>
        <begin position="109"/>
        <end position="131"/>
    </location>
</feature>
<evidence type="ECO:0000259" key="16">
    <source>
        <dbReference type="PROSITE" id="PS50924"/>
    </source>
</evidence>
<evidence type="ECO:0000313" key="18">
    <source>
        <dbReference type="Proteomes" id="UP000565468"/>
    </source>
</evidence>
<dbReference type="Pfam" id="PF13426">
    <property type="entry name" value="PAS_9"/>
    <property type="match status" value="1"/>
</dbReference>
<comment type="caution">
    <text evidence="17">The sequence shown here is derived from an EMBL/GenBank/DDBJ whole genome shotgun (WGS) entry which is preliminary data.</text>
</comment>
<dbReference type="SUPFAM" id="SSF55874">
    <property type="entry name" value="ATPase domain of HSP90 chaperone/DNA topoisomerase II/histidine kinase"/>
    <property type="match status" value="1"/>
</dbReference>
<dbReference type="Gene3D" id="1.10.287.130">
    <property type="match status" value="1"/>
</dbReference>
<keyword evidence="18" id="KW-1185">Reference proteome</keyword>
<evidence type="ECO:0000259" key="15">
    <source>
        <dbReference type="PROSITE" id="PS50112"/>
    </source>
</evidence>
<dbReference type="EC" id="2.7.13.3" evidence="3"/>
<dbReference type="InterPro" id="IPR003594">
    <property type="entry name" value="HATPase_dom"/>
</dbReference>
<accession>A0A848M6S0</accession>
<evidence type="ECO:0000256" key="7">
    <source>
        <dbReference type="ARBA" id="ARBA00022777"/>
    </source>
</evidence>
<evidence type="ECO:0000256" key="2">
    <source>
        <dbReference type="ARBA" id="ARBA00006402"/>
    </source>
</evidence>
<dbReference type="NCBIfam" id="TIGR00229">
    <property type="entry name" value="sensory_box"/>
    <property type="match status" value="1"/>
</dbReference>
<comment type="catalytic activity">
    <reaction evidence="1">
        <text>ATP + protein L-histidine = ADP + protein N-phospho-L-histidine.</text>
        <dbReference type="EC" id="2.7.13.3"/>
    </reaction>
</comment>
<keyword evidence="7" id="KW-0418">Kinase</keyword>
<keyword evidence="8" id="KW-0067">ATP-binding</keyword>
<evidence type="ECO:0000256" key="12">
    <source>
        <dbReference type="ARBA" id="ARBA00074306"/>
    </source>
</evidence>
<gene>
    <name evidence="17" type="ORF">HII30_08875</name>
</gene>
<dbReference type="FunFam" id="3.30.565.10:FF:000010">
    <property type="entry name" value="Sensor histidine kinase RcsC"/>
    <property type="match status" value="1"/>
</dbReference>
<dbReference type="SMART" id="SM00388">
    <property type="entry name" value="HisKA"/>
    <property type="match status" value="1"/>
</dbReference>
<evidence type="ECO:0000259" key="14">
    <source>
        <dbReference type="PROSITE" id="PS50109"/>
    </source>
</evidence>
<feature type="domain" description="Histidine kinase" evidence="14">
    <location>
        <begin position="397"/>
        <end position="620"/>
    </location>
</feature>
<dbReference type="PANTHER" id="PTHR45339">
    <property type="entry name" value="HYBRID SIGNAL TRANSDUCTION HISTIDINE KINASE J"/>
    <property type="match status" value="1"/>
</dbReference>
<dbReference type="Gene3D" id="3.30.450.20">
    <property type="entry name" value="PAS domain"/>
    <property type="match status" value="1"/>
</dbReference>
<feature type="transmembrane region" description="Helical" evidence="13">
    <location>
        <begin position="12"/>
        <end position="35"/>
    </location>
</feature>
<feature type="transmembrane region" description="Helical" evidence="13">
    <location>
        <begin position="42"/>
        <end position="66"/>
    </location>
</feature>
<dbReference type="PROSITE" id="PS50109">
    <property type="entry name" value="HIS_KIN"/>
    <property type="match status" value="1"/>
</dbReference>
<dbReference type="CDD" id="cd16922">
    <property type="entry name" value="HATPase_EvgS-ArcB-TorS-like"/>
    <property type="match status" value="1"/>
</dbReference>
<feature type="transmembrane region" description="Helical" evidence="13">
    <location>
        <begin position="222"/>
        <end position="243"/>
    </location>
</feature>
<feature type="domain" description="MHYT" evidence="16">
    <location>
        <begin position="8"/>
        <end position="203"/>
    </location>
</feature>
<dbReference type="PROSITE" id="PS50112">
    <property type="entry name" value="PAS"/>
    <property type="match status" value="1"/>
</dbReference>
<dbReference type="InterPro" id="IPR036890">
    <property type="entry name" value="HATPase_C_sf"/>
</dbReference>
<dbReference type="SUPFAM" id="SSF55785">
    <property type="entry name" value="PYP-like sensor domain (PAS domain)"/>
    <property type="match status" value="1"/>
</dbReference>
<dbReference type="InterPro" id="IPR036097">
    <property type="entry name" value="HisK_dim/P_sf"/>
</dbReference>
<dbReference type="Proteomes" id="UP000565468">
    <property type="component" value="Unassembled WGS sequence"/>
</dbReference>
<dbReference type="GO" id="GO:0005524">
    <property type="term" value="F:ATP binding"/>
    <property type="evidence" value="ECO:0007669"/>
    <property type="project" value="UniProtKB-KW"/>
</dbReference>
<reference evidence="17 18" key="1">
    <citation type="submission" date="2020-04" db="EMBL/GenBank/DDBJ databases">
        <title>Paenibacillus algicola sp. nov., a novel marine bacterium producing alginate lyase.</title>
        <authorList>
            <person name="Huang H."/>
        </authorList>
    </citation>
    <scope>NUCLEOTIDE SEQUENCE [LARGE SCALE GENOMIC DNA]</scope>
    <source>
        <strain evidence="17 18">L7-75</strain>
    </source>
</reference>
<evidence type="ECO:0000256" key="10">
    <source>
        <dbReference type="ARBA" id="ARBA00064003"/>
    </source>
</evidence>
<dbReference type="SMART" id="SM00387">
    <property type="entry name" value="HATPase_c"/>
    <property type="match status" value="1"/>
</dbReference>
<dbReference type="RefSeq" id="WP_169504669.1">
    <property type="nucleotide sequence ID" value="NZ_JABBPN010000006.1"/>
</dbReference>
<dbReference type="SUPFAM" id="SSF47384">
    <property type="entry name" value="Homodimeric domain of signal transducing histidine kinase"/>
    <property type="match status" value="1"/>
</dbReference>
<dbReference type="Pfam" id="PF02518">
    <property type="entry name" value="HATPase_c"/>
    <property type="match status" value="1"/>
</dbReference>
<dbReference type="Pfam" id="PF00512">
    <property type="entry name" value="HisKA"/>
    <property type="match status" value="1"/>
</dbReference>
<keyword evidence="9" id="KW-0902">Two-component regulatory system</keyword>
<evidence type="ECO:0000256" key="6">
    <source>
        <dbReference type="ARBA" id="ARBA00022741"/>
    </source>
</evidence>
<evidence type="ECO:0000256" key="1">
    <source>
        <dbReference type="ARBA" id="ARBA00000085"/>
    </source>
</evidence>
<keyword evidence="6" id="KW-0547">Nucleotide-binding</keyword>
<dbReference type="InterPro" id="IPR004358">
    <property type="entry name" value="Sig_transdc_His_kin-like_C"/>
</dbReference>
<feature type="transmembrane region" description="Helical" evidence="13">
    <location>
        <begin position="182"/>
        <end position="202"/>
    </location>
</feature>
<feature type="transmembrane region" description="Helical" evidence="13">
    <location>
        <begin position="78"/>
        <end position="97"/>
    </location>
</feature>
<dbReference type="InterPro" id="IPR005467">
    <property type="entry name" value="His_kinase_dom"/>
</dbReference>
<evidence type="ECO:0000313" key="17">
    <source>
        <dbReference type="EMBL" id="NMO95880.1"/>
    </source>
</evidence>
<dbReference type="AlphaFoldDB" id="A0A848M6S0"/>
<dbReference type="InterPro" id="IPR000014">
    <property type="entry name" value="PAS"/>
</dbReference>
<keyword evidence="4" id="KW-0597">Phosphoprotein</keyword>
<comment type="similarity">
    <text evidence="2">In the N-terminal section; belongs to the phytochrome family.</text>
</comment>
<dbReference type="PRINTS" id="PR00344">
    <property type="entry name" value="BCTRLSENSOR"/>
</dbReference>
<dbReference type="InterPro" id="IPR035965">
    <property type="entry name" value="PAS-like_dom_sf"/>
</dbReference>
<dbReference type="GO" id="GO:0016020">
    <property type="term" value="C:membrane"/>
    <property type="evidence" value="ECO:0007669"/>
    <property type="project" value="UniProtKB-UniRule"/>
</dbReference>
<keyword evidence="13" id="KW-1133">Transmembrane helix</keyword>
<keyword evidence="13" id="KW-0812">Transmembrane</keyword>
<dbReference type="GO" id="GO:0000155">
    <property type="term" value="F:phosphorelay sensor kinase activity"/>
    <property type="evidence" value="ECO:0007669"/>
    <property type="project" value="InterPro"/>
</dbReference>
<evidence type="ECO:0000256" key="4">
    <source>
        <dbReference type="ARBA" id="ARBA00022553"/>
    </source>
</evidence>
<dbReference type="FunFam" id="1.10.287.130:FF:000002">
    <property type="entry name" value="Two-component osmosensing histidine kinase"/>
    <property type="match status" value="1"/>
</dbReference>
<protein>
    <recommendedName>
        <fullName evidence="12">Circadian input-output histidine kinase CikA</fullName>
        <ecNumber evidence="3">2.7.13.3</ecNumber>
    </recommendedName>
    <alternativeName>
        <fullName evidence="11">Sensory/regulatory protein RpfC</fullName>
    </alternativeName>
</protein>
<sequence>MHDMMNGYNEWTVVLSVSIAVIAAYLALDLIDWVIIQQKQSLLYIFLISLILGAGIWGMHFTGMLSLNLGYSVNYEPVMFTVSFLLPVMASFFAVRLMFSDHIISKMRFILSGLLISMAIVSMHYAGMLAIQSPLIYQQNLMYMLLSVIITMAAVFTGLYLGMYRSPRDQFRKITFKKVSGAVCLGIAVSAMHYTAMAGTMFTSVKQKSGIIAERHLDTTVLSVMVSGAAIILVFLILTGLYLDRKKVLSHAKFNERRYMTLFEHNPDLVICIDHLQRKILSANPAVLATTGYTAEELLSADLDALFWKRRDFLIMMAAVRQAAGGSPRQVEVRLKHQDGSMVVHSATVFPLENPGHHLSYIITKDVTHKRLFEQELMAAKEAAESAANIKSEFLATMSHELRTPLNGIIGINELLSDGEEDEDRKELLELQAKSSHALLTVINDILDLSKMEAGKVTLVNEIFSIRQLIEECFDLFEIISRDKDIVVKYSLDQEIPELILGDPMRLRQILVNLIGNALKFTEQGSVSLEVRIAGETAGRYMLEFTVTDTGIGIDPKKADNLFKPFSQLNNGGSGQRRYEGTGLGLAICNKLVEMMEGEIWLEPRKERGARFAFRVQMEKAAS</sequence>
<dbReference type="PROSITE" id="PS50924">
    <property type="entry name" value="MHYT"/>
    <property type="match status" value="1"/>
</dbReference>
<comment type="subunit">
    <text evidence="10">At low DSF concentrations, interacts with RpfF.</text>
</comment>
<dbReference type="Gene3D" id="3.30.565.10">
    <property type="entry name" value="Histidine kinase-like ATPase, C-terminal domain"/>
    <property type="match status" value="1"/>
</dbReference>
<keyword evidence="13" id="KW-0472">Membrane</keyword>
<evidence type="ECO:0000256" key="13">
    <source>
        <dbReference type="PROSITE-ProRule" id="PRU00244"/>
    </source>
</evidence>
<dbReference type="Pfam" id="PF03707">
    <property type="entry name" value="MHYT"/>
    <property type="match status" value="2"/>
</dbReference>
<dbReference type="InterPro" id="IPR005330">
    <property type="entry name" value="MHYT_dom"/>
</dbReference>
<dbReference type="PANTHER" id="PTHR45339:SF1">
    <property type="entry name" value="HYBRID SIGNAL TRANSDUCTION HISTIDINE KINASE J"/>
    <property type="match status" value="1"/>
</dbReference>
<dbReference type="CDD" id="cd00130">
    <property type="entry name" value="PAS"/>
    <property type="match status" value="1"/>
</dbReference>
<dbReference type="EMBL" id="JABBPN010000006">
    <property type="protein sequence ID" value="NMO95880.1"/>
    <property type="molecule type" value="Genomic_DNA"/>
</dbReference>
<keyword evidence="5" id="KW-0808">Transferase</keyword>
<feature type="domain" description="PAS" evidence="15">
    <location>
        <begin position="255"/>
        <end position="300"/>
    </location>
</feature>
<name>A0A848M6S0_PAELE</name>
<proteinExistence type="inferred from homology"/>
<evidence type="ECO:0000256" key="5">
    <source>
        <dbReference type="ARBA" id="ARBA00022679"/>
    </source>
</evidence>
<evidence type="ECO:0000256" key="3">
    <source>
        <dbReference type="ARBA" id="ARBA00012438"/>
    </source>
</evidence>
<dbReference type="SMART" id="SM00091">
    <property type="entry name" value="PAS"/>
    <property type="match status" value="1"/>
</dbReference>
<evidence type="ECO:0000256" key="9">
    <source>
        <dbReference type="ARBA" id="ARBA00023012"/>
    </source>
</evidence>
<dbReference type="InterPro" id="IPR003661">
    <property type="entry name" value="HisK_dim/P_dom"/>
</dbReference>